<protein>
    <submittedName>
        <fullName evidence="13">Uncharacterized protein</fullName>
    </submittedName>
</protein>
<dbReference type="SUPFAM" id="SSF52540">
    <property type="entry name" value="P-loop containing nucleoside triphosphate hydrolases"/>
    <property type="match status" value="2"/>
</dbReference>
<dbReference type="InterPro" id="IPR038718">
    <property type="entry name" value="SNF2-like_sf"/>
</dbReference>
<dbReference type="Proteomes" id="UP000077115">
    <property type="component" value="Unassembled WGS sequence"/>
</dbReference>
<dbReference type="STRING" id="403673.A0A177WD20"/>
<evidence type="ECO:0000256" key="6">
    <source>
        <dbReference type="ARBA" id="ARBA00022806"/>
    </source>
</evidence>
<dbReference type="VEuPathDB" id="FungiDB:BDEG_21904"/>
<evidence type="ECO:0000313" key="13">
    <source>
        <dbReference type="EMBL" id="OAJ37933.1"/>
    </source>
</evidence>
<sequence>MQPFHQDPTVRVHDWVWDTDDTDDSTDTNHVLLVSKNPDANHTTTPVEIDLSCNTDNYDYDSSETSPFDYFTSYDDQTVLELNIPEITANNDEELARKLQTEFDEELMHAELIAGPSIHVSTIDTDRELAMKLFKELNGPQRFENSDEFIEKRKQEKADEQLARMLMEQERNEMPSRLDSRASAKIQSRLSTLPSTFLHPSTLVKNELNPSIKTDYESNLPDAYTLDESHHLEWSKYRAHQKALGNFDDRNNDPFKFTFPVHSLNNGNSFAKNSAFNRFASKSSRETDGAFSTANTGLEYNEPIVVYDSQESESSDTGMNNQILKESPLTTAKTRENLRKLLENVQHTTDVTPVHQRMATPENLQIKLLEHQKLGKIRMDAQDGKWNQQRRKYVLLFDILADDMGLGKTIQSISLILSNSPSPEDHRPTLIVAPVSLLLQWQQELADRVKKGTLKVYLYYGSKRNKDIRFLEKLDVVITSFQVLGSEWPAPTKKSKVNFDSHGDLASDDEVHEDKCLDKSLFGPLFRFKFHRVILDEAHFIKNKRTRASIAACELQSRYRWCLTGTPVQNNISELYSLIRFLRIQPYCKWPQFREKIFEPFSRGQHSIAIRRLHAVMKAICLRRSKSFELDGKPIIQLPDRKIIIDSVEFTQPEREFYESLEKKQQLRFNTYLRAGTAMKNYTSILLLLLRLRQACCHPSLLSHDFEKIDDGATDEEKQQRIANIIDTLQPSIVARLKDQTFDECPICCDALQTPVFSPNCGHLFCQECVVVYLSSGEDASTVHNCPTCRGVMTMDTLVLLSSFRAKFLPEQNSGKIDKVVDRKGKGPALEQTDKNIESEELNLHRWISSTKVERVIFHVKAIRISHPGEKTIVFSQFTKMLDLIETPLGQNNIKFTRYDGSMHAKQRDDSIRRFRDDPDILVILVSLKCGSLGLNLTCANRVILTDLWWNPAVENQAIDRAHRFGQTKDVIVHRIMIKNSVEDRILELQQRKQDIANQALGEGETGEIGNMRLGLGDLMHLFGVDG</sequence>
<dbReference type="SMART" id="SM00487">
    <property type="entry name" value="DEXDc"/>
    <property type="match status" value="1"/>
</dbReference>
<dbReference type="PROSITE" id="PS51192">
    <property type="entry name" value="HELICASE_ATP_BIND_1"/>
    <property type="match status" value="1"/>
</dbReference>
<dbReference type="InterPro" id="IPR050628">
    <property type="entry name" value="SNF2_RAD54_helicase_TF"/>
</dbReference>
<dbReference type="Pfam" id="PF00097">
    <property type="entry name" value="zf-C3HC4"/>
    <property type="match status" value="1"/>
</dbReference>
<dbReference type="eggNOG" id="KOG1001">
    <property type="taxonomic scope" value="Eukaryota"/>
</dbReference>
<feature type="domain" description="Helicase ATP-binding" evidence="11">
    <location>
        <begin position="399"/>
        <end position="585"/>
    </location>
</feature>
<proteinExistence type="inferred from homology"/>
<evidence type="ECO:0000256" key="3">
    <source>
        <dbReference type="ARBA" id="ARBA00022741"/>
    </source>
</evidence>
<dbReference type="AlphaFoldDB" id="A0A177WD20"/>
<dbReference type="GO" id="GO:0005634">
    <property type="term" value="C:nucleus"/>
    <property type="evidence" value="ECO:0007669"/>
    <property type="project" value="TreeGrafter"/>
</dbReference>
<dbReference type="GO" id="GO:0008270">
    <property type="term" value="F:zinc ion binding"/>
    <property type="evidence" value="ECO:0007669"/>
    <property type="project" value="UniProtKB-KW"/>
</dbReference>
<evidence type="ECO:0000256" key="1">
    <source>
        <dbReference type="ARBA" id="ARBA00007025"/>
    </source>
</evidence>
<dbReference type="PANTHER" id="PTHR45626">
    <property type="entry name" value="TRANSCRIPTION TERMINATION FACTOR 2-RELATED"/>
    <property type="match status" value="1"/>
</dbReference>
<dbReference type="GO" id="GO:0000724">
    <property type="term" value="P:double-strand break repair via homologous recombination"/>
    <property type="evidence" value="ECO:0007669"/>
    <property type="project" value="TreeGrafter"/>
</dbReference>
<dbReference type="SUPFAM" id="SSF57850">
    <property type="entry name" value="RING/U-box"/>
    <property type="match status" value="1"/>
</dbReference>
<dbReference type="InterPro" id="IPR014001">
    <property type="entry name" value="Helicase_ATP-bd"/>
</dbReference>
<dbReference type="Pfam" id="PF00271">
    <property type="entry name" value="Helicase_C"/>
    <property type="match status" value="1"/>
</dbReference>
<name>A0A177WD20_BATDL</name>
<keyword evidence="8" id="KW-0067">ATP-binding</keyword>
<dbReference type="InterPro" id="IPR001650">
    <property type="entry name" value="Helicase_C-like"/>
</dbReference>
<dbReference type="Gene3D" id="3.40.50.10810">
    <property type="entry name" value="Tandem AAA-ATPase domain"/>
    <property type="match status" value="1"/>
</dbReference>
<evidence type="ECO:0000256" key="4">
    <source>
        <dbReference type="ARBA" id="ARBA00022771"/>
    </source>
</evidence>
<feature type="domain" description="RING-type" evidence="10">
    <location>
        <begin position="745"/>
        <end position="790"/>
    </location>
</feature>
<dbReference type="InterPro" id="IPR013083">
    <property type="entry name" value="Znf_RING/FYVE/PHD"/>
</dbReference>
<keyword evidence="5" id="KW-0378">Hydrolase</keyword>
<dbReference type="SMART" id="SM00184">
    <property type="entry name" value="RING"/>
    <property type="match status" value="1"/>
</dbReference>
<dbReference type="InterPro" id="IPR018957">
    <property type="entry name" value="Znf_C3HC4_RING-type"/>
</dbReference>
<accession>A0A177WD20</accession>
<dbReference type="GO" id="GO:0008094">
    <property type="term" value="F:ATP-dependent activity, acting on DNA"/>
    <property type="evidence" value="ECO:0007669"/>
    <property type="project" value="TreeGrafter"/>
</dbReference>
<dbReference type="GO" id="GO:0005524">
    <property type="term" value="F:ATP binding"/>
    <property type="evidence" value="ECO:0007669"/>
    <property type="project" value="UniProtKB-KW"/>
</dbReference>
<dbReference type="InterPro" id="IPR001841">
    <property type="entry name" value="Znf_RING"/>
</dbReference>
<dbReference type="PROSITE" id="PS00518">
    <property type="entry name" value="ZF_RING_1"/>
    <property type="match status" value="1"/>
</dbReference>
<organism evidence="13 14">
    <name type="scientific">Batrachochytrium dendrobatidis (strain JEL423)</name>
    <dbReference type="NCBI Taxonomy" id="403673"/>
    <lineage>
        <taxon>Eukaryota</taxon>
        <taxon>Fungi</taxon>
        <taxon>Fungi incertae sedis</taxon>
        <taxon>Chytridiomycota</taxon>
        <taxon>Chytridiomycota incertae sedis</taxon>
        <taxon>Chytridiomycetes</taxon>
        <taxon>Rhizophydiales</taxon>
        <taxon>Rhizophydiales incertae sedis</taxon>
        <taxon>Batrachochytrium</taxon>
    </lineage>
</organism>
<comment type="similarity">
    <text evidence="1">Belongs to the SNF2/RAD54 helicase family.</text>
</comment>
<dbReference type="OrthoDB" id="448448at2759"/>
<reference evidence="13 14" key="2">
    <citation type="submission" date="2016-05" db="EMBL/GenBank/DDBJ databases">
        <title>Lineage-specific infection strategies underlie the spectrum of fungal disease in amphibians.</title>
        <authorList>
            <person name="Cuomo C.A."/>
            <person name="Farrer R.A."/>
            <person name="James T."/>
            <person name="Longcore J."/>
            <person name="Birren B."/>
        </authorList>
    </citation>
    <scope>NUCLEOTIDE SEQUENCE [LARGE SCALE GENOMIC DNA]</scope>
    <source>
        <strain evidence="13 14">JEL423</strain>
    </source>
</reference>
<dbReference type="SMART" id="SM00490">
    <property type="entry name" value="HELICc"/>
    <property type="match status" value="1"/>
</dbReference>
<dbReference type="Gene3D" id="3.30.40.10">
    <property type="entry name" value="Zinc/RING finger domain, C3HC4 (zinc finger)"/>
    <property type="match status" value="1"/>
</dbReference>
<dbReference type="PANTHER" id="PTHR45626:SF16">
    <property type="entry name" value="ATP-DEPENDENT HELICASE ULS1"/>
    <property type="match status" value="1"/>
</dbReference>
<evidence type="ECO:0000259" key="12">
    <source>
        <dbReference type="PROSITE" id="PS51194"/>
    </source>
</evidence>
<evidence type="ECO:0000259" key="11">
    <source>
        <dbReference type="PROSITE" id="PS51192"/>
    </source>
</evidence>
<dbReference type="InterPro" id="IPR049730">
    <property type="entry name" value="SNF2/RAD54-like_C"/>
</dbReference>
<evidence type="ECO:0000313" key="14">
    <source>
        <dbReference type="Proteomes" id="UP000077115"/>
    </source>
</evidence>
<dbReference type="GO" id="GO:0016787">
    <property type="term" value="F:hydrolase activity"/>
    <property type="evidence" value="ECO:0007669"/>
    <property type="project" value="UniProtKB-KW"/>
</dbReference>
<dbReference type="EMBL" id="DS022301">
    <property type="protein sequence ID" value="OAJ37933.1"/>
    <property type="molecule type" value="Genomic_DNA"/>
</dbReference>
<dbReference type="CDD" id="cd18008">
    <property type="entry name" value="DEXDc_SHPRH-like"/>
    <property type="match status" value="1"/>
</dbReference>
<dbReference type="InterPro" id="IPR000330">
    <property type="entry name" value="SNF2_N"/>
</dbReference>
<dbReference type="InterPro" id="IPR027417">
    <property type="entry name" value="P-loop_NTPase"/>
</dbReference>
<keyword evidence="7" id="KW-0862">Zinc</keyword>
<keyword evidence="4 9" id="KW-0863">Zinc-finger</keyword>
<evidence type="ECO:0000256" key="2">
    <source>
        <dbReference type="ARBA" id="ARBA00022723"/>
    </source>
</evidence>
<evidence type="ECO:0000259" key="10">
    <source>
        <dbReference type="PROSITE" id="PS50089"/>
    </source>
</evidence>
<evidence type="ECO:0000256" key="8">
    <source>
        <dbReference type="ARBA" id="ARBA00022840"/>
    </source>
</evidence>
<dbReference type="GO" id="GO:0004386">
    <property type="term" value="F:helicase activity"/>
    <property type="evidence" value="ECO:0007669"/>
    <property type="project" value="UniProtKB-KW"/>
</dbReference>
<keyword evidence="3" id="KW-0547">Nucleotide-binding</keyword>
<dbReference type="GO" id="GO:0005737">
    <property type="term" value="C:cytoplasm"/>
    <property type="evidence" value="ECO:0007669"/>
    <property type="project" value="TreeGrafter"/>
</dbReference>
<keyword evidence="6" id="KW-0347">Helicase</keyword>
<feature type="domain" description="Helicase C-terminal" evidence="12">
    <location>
        <begin position="852"/>
        <end position="1013"/>
    </location>
</feature>
<keyword evidence="2" id="KW-0479">Metal-binding</keyword>
<dbReference type="PROSITE" id="PS50089">
    <property type="entry name" value="ZF_RING_2"/>
    <property type="match status" value="1"/>
</dbReference>
<evidence type="ECO:0000256" key="5">
    <source>
        <dbReference type="ARBA" id="ARBA00022801"/>
    </source>
</evidence>
<reference evidence="13 14" key="1">
    <citation type="submission" date="2006-10" db="EMBL/GenBank/DDBJ databases">
        <title>The Genome Sequence of Batrachochytrium dendrobatidis JEL423.</title>
        <authorList>
            <consortium name="The Broad Institute Genome Sequencing Platform"/>
            <person name="Birren B."/>
            <person name="Lander E."/>
            <person name="Galagan J."/>
            <person name="Cuomo C."/>
            <person name="Devon K."/>
            <person name="Jaffe D."/>
            <person name="Butler J."/>
            <person name="Alvarez P."/>
            <person name="Gnerre S."/>
            <person name="Grabherr M."/>
            <person name="Kleber M."/>
            <person name="Mauceli E."/>
            <person name="Brockman W."/>
            <person name="Young S."/>
            <person name="LaButti K."/>
            <person name="Sykes S."/>
            <person name="DeCaprio D."/>
            <person name="Crawford M."/>
            <person name="Koehrsen M."/>
            <person name="Engels R."/>
            <person name="Montgomery P."/>
            <person name="Pearson M."/>
            <person name="Howarth C."/>
            <person name="Larson L."/>
            <person name="White J."/>
            <person name="O'Leary S."/>
            <person name="Kodira C."/>
            <person name="Zeng Q."/>
            <person name="Yandava C."/>
            <person name="Alvarado L."/>
            <person name="Longcore J."/>
            <person name="James T."/>
        </authorList>
    </citation>
    <scope>NUCLEOTIDE SEQUENCE [LARGE SCALE GENOMIC DNA]</scope>
    <source>
        <strain evidence="13 14">JEL423</strain>
    </source>
</reference>
<gene>
    <name evidence="13" type="ORF">BDEG_21904</name>
</gene>
<evidence type="ECO:0000256" key="9">
    <source>
        <dbReference type="PROSITE-ProRule" id="PRU00175"/>
    </source>
</evidence>
<dbReference type="PROSITE" id="PS51194">
    <property type="entry name" value="HELICASE_CTER"/>
    <property type="match status" value="1"/>
</dbReference>
<dbReference type="CDD" id="cd18793">
    <property type="entry name" value="SF2_C_SNF"/>
    <property type="match status" value="1"/>
</dbReference>
<dbReference type="InterPro" id="IPR017907">
    <property type="entry name" value="Znf_RING_CS"/>
</dbReference>
<dbReference type="CDD" id="cd16449">
    <property type="entry name" value="RING-HC"/>
    <property type="match status" value="1"/>
</dbReference>
<evidence type="ECO:0000256" key="7">
    <source>
        <dbReference type="ARBA" id="ARBA00022833"/>
    </source>
</evidence>
<dbReference type="Pfam" id="PF00176">
    <property type="entry name" value="SNF2-rel_dom"/>
    <property type="match status" value="1"/>
</dbReference>
<dbReference type="Gene3D" id="3.40.50.300">
    <property type="entry name" value="P-loop containing nucleotide triphosphate hydrolases"/>
    <property type="match status" value="1"/>
</dbReference>